<evidence type="ECO:0000256" key="1">
    <source>
        <dbReference type="ARBA" id="ARBA00022763"/>
    </source>
</evidence>
<dbReference type="Gene3D" id="1.10.10.10">
    <property type="entry name" value="Winged helix-like DNA-binding domain superfamily/Winged helix DNA-binding domain"/>
    <property type="match status" value="1"/>
</dbReference>
<dbReference type="GO" id="GO:0008168">
    <property type="term" value="F:methyltransferase activity"/>
    <property type="evidence" value="ECO:0007669"/>
    <property type="project" value="UniProtKB-KW"/>
</dbReference>
<feature type="domain" description="Methylated-DNA-[protein]-cysteine S-methyltransferase DNA binding" evidence="2">
    <location>
        <begin position="7"/>
        <end position="83"/>
    </location>
</feature>
<reference evidence="3 4" key="1">
    <citation type="submission" date="2018-06" db="EMBL/GenBank/DDBJ databases">
        <title>Extensive metabolic versatility and redundancy in microbially diverse, dynamic hydrothermal sediments.</title>
        <authorList>
            <person name="Dombrowski N."/>
            <person name="Teske A."/>
            <person name="Baker B.J."/>
        </authorList>
    </citation>
    <scope>NUCLEOTIDE SEQUENCE [LARGE SCALE GENOMIC DNA]</scope>
    <source>
        <strain evidence="3">B79_G16</strain>
    </source>
</reference>
<dbReference type="AlphaFoldDB" id="A0A420ZDG4"/>
<name>A0A420ZDG4_UNCK3</name>
<comment type="caution">
    <text evidence="3">The sequence shown here is derived from an EMBL/GenBank/DDBJ whole genome shotgun (WGS) entry which is preliminary data.</text>
</comment>
<keyword evidence="3" id="KW-0808">Transferase</keyword>
<dbReference type="PANTHER" id="PTHR42942">
    <property type="entry name" value="6-O-METHYLGUANINE DNA METHYLTRANSFERASE"/>
    <property type="match status" value="1"/>
</dbReference>
<dbReference type="Pfam" id="PF01035">
    <property type="entry name" value="DNA_binding_1"/>
    <property type="match status" value="1"/>
</dbReference>
<dbReference type="CDD" id="cd06445">
    <property type="entry name" value="ATase"/>
    <property type="match status" value="1"/>
</dbReference>
<dbReference type="GO" id="GO:0006281">
    <property type="term" value="P:DNA repair"/>
    <property type="evidence" value="ECO:0007669"/>
    <property type="project" value="InterPro"/>
</dbReference>
<keyword evidence="3" id="KW-0489">Methyltransferase</keyword>
<evidence type="ECO:0000259" key="2">
    <source>
        <dbReference type="Pfam" id="PF01035"/>
    </source>
</evidence>
<evidence type="ECO:0000313" key="3">
    <source>
        <dbReference type="EMBL" id="RLC37735.1"/>
    </source>
</evidence>
<dbReference type="InterPro" id="IPR036388">
    <property type="entry name" value="WH-like_DNA-bd_sf"/>
</dbReference>
<dbReference type="PANTHER" id="PTHR42942:SF1">
    <property type="entry name" value="ALKYLTRANSFERASE-LIKE PROTEIN 1"/>
    <property type="match status" value="1"/>
</dbReference>
<dbReference type="SUPFAM" id="SSF46767">
    <property type="entry name" value="Methylated DNA-protein cysteine methyltransferase, C-terminal domain"/>
    <property type="match status" value="1"/>
</dbReference>
<organism evidence="3 4">
    <name type="scientific">candidate division Kazan bacterium</name>
    <dbReference type="NCBI Taxonomy" id="2202143"/>
    <lineage>
        <taxon>Bacteria</taxon>
        <taxon>Bacteria division Kazan-3B-28</taxon>
    </lineage>
</organism>
<evidence type="ECO:0000313" key="4">
    <source>
        <dbReference type="Proteomes" id="UP000281261"/>
    </source>
</evidence>
<protein>
    <submittedName>
        <fullName evidence="3">Cysteine methyltransferase</fullName>
    </submittedName>
</protein>
<sequence>MKIDKKEFKSAVYKLVKLIPRGNVMTYGQIAALLGYPRAAQYVGWTLHWAKFEDVPYQRVVNRFGGLASGYSRGGREAHRFDLETLEGIKVRDDMTIDLEKYIWHPPQDLIPKIRSAGVLEDIPFKSP</sequence>
<proteinExistence type="predicted"/>
<dbReference type="Proteomes" id="UP000281261">
    <property type="component" value="Unassembled WGS sequence"/>
</dbReference>
<accession>A0A420ZDG4</accession>
<dbReference type="InterPro" id="IPR052520">
    <property type="entry name" value="ATL_DNA_repair"/>
</dbReference>
<dbReference type="GO" id="GO:0032259">
    <property type="term" value="P:methylation"/>
    <property type="evidence" value="ECO:0007669"/>
    <property type="project" value="UniProtKB-KW"/>
</dbReference>
<dbReference type="InterPro" id="IPR036217">
    <property type="entry name" value="MethylDNA_cys_MeTrfase_DNAb"/>
</dbReference>
<gene>
    <name evidence="3" type="ORF">DRH29_01170</name>
</gene>
<keyword evidence="1" id="KW-0227">DNA damage</keyword>
<dbReference type="InterPro" id="IPR014048">
    <property type="entry name" value="MethylDNA_cys_MeTrfase_DNA-bd"/>
</dbReference>
<dbReference type="EMBL" id="QMNG01000002">
    <property type="protein sequence ID" value="RLC37735.1"/>
    <property type="molecule type" value="Genomic_DNA"/>
</dbReference>